<dbReference type="OrthoDB" id="6899345at2"/>
<dbReference type="Pfam" id="PF01042">
    <property type="entry name" value="Ribonuc_L-PSP"/>
    <property type="match status" value="1"/>
</dbReference>
<protein>
    <submittedName>
        <fullName evidence="2">RidA family protein</fullName>
    </submittedName>
</protein>
<dbReference type="EMBL" id="SUMF01000001">
    <property type="protein sequence ID" value="TJZ78741.1"/>
    <property type="molecule type" value="Genomic_DNA"/>
</dbReference>
<evidence type="ECO:0000313" key="3">
    <source>
        <dbReference type="Proteomes" id="UP000310016"/>
    </source>
</evidence>
<sequence length="125" mass="13802">MGLPEEHAMSTSIQRYHIGPRLAEIVVHNNTVYLAGQIAETLDKDARGQTEEVLAAIERLLNEVGSEKQKILSATIYLADMADYDAMNDAWSAWVVPGHTPARATVEARLADPRYRVEMVVIAAL</sequence>
<dbReference type="InterPro" id="IPR019897">
    <property type="entry name" value="RidA_CS"/>
</dbReference>
<evidence type="ECO:0000313" key="2">
    <source>
        <dbReference type="EMBL" id="TJZ78741.1"/>
    </source>
</evidence>
<dbReference type="InterPro" id="IPR035959">
    <property type="entry name" value="RutC-like_sf"/>
</dbReference>
<reference evidence="2 3" key="1">
    <citation type="submission" date="2019-04" db="EMBL/GenBank/DDBJ databases">
        <title>Chitiniphilus eburnea sp. nov., a novel chitinolytic bacterium isolated from aquaculture sludge.</title>
        <authorList>
            <person name="Sheng M."/>
        </authorList>
    </citation>
    <scope>NUCLEOTIDE SEQUENCE [LARGE SCALE GENOMIC DNA]</scope>
    <source>
        <strain evidence="2 3">HX-2-15</strain>
    </source>
</reference>
<gene>
    <name evidence="2" type="ORF">FAZ21_00150</name>
</gene>
<dbReference type="PANTHER" id="PTHR47328">
    <property type="match status" value="1"/>
</dbReference>
<dbReference type="CDD" id="cd06150">
    <property type="entry name" value="YjgF_YER057c_UK114_like_2"/>
    <property type="match status" value="1"/>
</dbReference>
<name>A0A4U0QBH4_9NEIS</name>
<dbReference type="InterPro" id="IPR035709">
    <property type="entry name" value="YoaB-like"/>
</dbReference>
<dbReference type="PROSITE" id="PS01094">
    <property type="entry name" value="UPF0076"/>
    <property type="match status" value="1"/>
</dbReference>
<organism evidence="2 3">
    <name type="scientific">Chitiniphilus eburneus</name>
    <dbReference type="NCBI Taxonomy" id="2571148"/>
    <lineage>
        <taxon>Bacteria</taxon>
        <taxon>Pseudomonadati</taxon>
        <taxon>Pseudomonadota</taxon>
        <taxon>Betaproteobacteria</taxon>
        <taxon>Neisseriales</taxon>
        <taxon>Chitinibacteraceae</taxon>
        <taxon>Chitiniphilus</taxon>
    </lineage>
</organism>
<proteinExistence type="inferred from homology"/>
<comment type="caution">
    <text evidence="2">The sequence shown here is derived from an EMBL/GenBank/DDBJ whole genome shotgun (WGS) entry which is preliminary data.</text>
</comment>
<accession>A0A4U0QBH4</accession>
<comment type="similarity">
    <text evidence="1">Belongs to the RutC family.</text>
</comment>
<dbReference type="Gene3D" id="3.30.1330.40">
    <property type="entry name" value="RutC-like"/>
    <property type="match status" value="1"/>
</dbReference>
<dbReference type="InterPro" id="IPR006175">
    <property type="entry name" value="YjgF/YER057c/UK114"/>
</dbReference>
<dbReference type="SUPFAM" id="SSF55298">
    <property type="entry name" value="YjgF-like"/>
    <property type="match status" value="1"/>
</dbReference>
<dbReference type="Proteomes" id="UP000310016">
    <property type="component" value="Unassembled WGS sequence"/>
</dbReference>
<dbReference type="AlphaFoldDB" id="A0A4U0QBH4"/>
<dbReference type="PANTHER" id="PTHR47328:SF1">
    <property type="entry name" value="RUTC FAMILY PROTEIN YOAB"/>
    <property type="match status" value="1"/>
</dbReference>
<evidence type="ECO:0000256" key="1">
    <source>
        <dbReference type="ARBA" id="ARBA00010552"/>
    </source>
</evidence>
<keyword evidence="3" id="KW-1185">Reference proteome</keyword>